<feature type="coiled-coil region" evidence="1">
    <location>
        <begin position="202"/>
        <end position="247"/>
    </location>
</feature>
<proteinExistence type="predicted"/>
<evidence type="ECO:0000256" key="1">
    <source>
        <dbReference type="SAM" id="Coils"/>
    </source>
</evidence>
<keyword evidence="1" id="KW-0175">Coiled coil</keyword>
<evidence type="ECO:0000313" key="4">
    <source>
        <dbReference type="Proteomes" id="UP001430306"/>
    </source>
</evidence>
<dbReference type="Proteomes" id="UP001430306">
    <property type="component" value="Unassembled WGS sequence"/>
</dbReference>
<protein>
    <submittedName>
        <fullName evidence="3">Cell surface protein</fullName>
    </submittedName>
</protein>
<evidence type="ECO:0000256" key="2">
    <source>
        <dbReference type="SAM" id="MobiDB-lite"/>
    </source>
</evidence>
<reference evidence="3" key="1">
    <citation type="submission" date="2021-11" db="EMBL/GenBank/DDBJ databases">
        <title>Genome sequence.</title>
        <authorList>
            <person name="Sun Q."/>
        </authorList>
    </citation>
    <scope>NUCLEOTIDE SEQUENCE</scope>
    <source>
        <strain evidence="3">JC740</strain>
    </source>
</reference>
<gene>
    <name evidence="3" type="ORF">LOC71_19845</name>
</gene>
<dbReference type="EMBL" id="JAJKFW010000056">
    <property type="protein sequence ID" value="MCC9644532.1"/>
    <property type="molecule type" value="Genomic_DNA"/>
</dbReference>
<comment type="caution">
    <text evidence="3">The sequence shown here is derived from an EMBL/GenBank/DDBJ whole genome shotgun (WGS) entry which is preliminary data.</text>
</comment>
<evidence type="ECO:0000313" key="3">
    <source>
        <dbReference type="EMBL" id="MCC9644532.1"/>
    </source>
</evidence>
<feature type="compositionally biased region" description="Low complexity" evidence="2">
    <location>
        <begin position="7"/>
        <end position="25"/>
    </location>
</feature>
<organism evidence="3 4">
    <name type="scientific">Rhodopirellula halodulae</name>
    <dbReference type="NCBI Taxonomy" id="2894198"/>
    <lineage>
        <taxon>Bacteria</taxon>
        <taxon>Pseudomonadati</taxon>
        <taxon>Planctomycetota</taxon>
        <taxon>Planctomycetia</taxon>
        <taxon>Pirellulales</taxon>
        <taxon>Pirellulaceae</taxon>
        <taxon>Rhodopirellula</taxon>
    </lineage>
</organism>
<keyword evidence="4" id="KW-1185">Reference proteome</keyword>
<dbReference type="RefSeq" id="WP_230256122.1">
    <property type="nucleotide sequence ID" value="NZ_JAJKFV010000029.1"/>
</dbReference>
<feature type="region of interest" description="Disordered" evidence="2">
    <location>
        <begin position="1"/>
        <end position="29"/>
    </location>
</feature>
<name>A0ABS8NLT8_9BACT</name>
<sequence length="413" mass="46462">MSQQANASAPAESAQQTTSSAPSAQRDTRSMRQYLDRALETLKKFGTTENVAPQELISLLEGVRHLDEAKVLAIADVIKHMSSFNALVRENIESVEIGNRYMDITQMFDSVREDSKRLIAQLDDGKISGTEKVSNWWMKMRRGTPSDRFEKIAEIYGDVAKDTKDALNVEEQIMDAYIDFRFALKEAEVLARELLDTHAPILEEAKDGLATAQEALDNYTGEDQGGKSQLELKRDEARHKFEEEDKTYQLLKDIAENLEIGYDVGETLITKLKQTHDVKERVFRRAVTFFTTNEHVFTILGTVYTSQHGLHEVTQATEAMKDGVNKGLEDIADLGRELERAALKAGYGSTINPESVQKLVDAISGFQIESLQMIAELRKESEESTKAIRASVEEGKRKYQQTLGRYARGESLL</sequence>
<accession>A0ABS8NLT8</accession>